<proteinExistence type="predicted"/>
<gene>
    <name evidence="2" type="ORF">SAMN02745247_01236</name>
</gene>
<sequence>MGKVNAKKKMDAPLKTYINFVELEEKKETSWKMLFPGVILIVILAGAFAKFCVVDMYAKADRLKGEVAQMQLSLENDLKIISESNDINDVFYHYTWYDMDSEEKDRIPRTEIFELIEDISDSEVHVESFSIQNNVVLMDVYTDSQYRMMELSKKLSDNPDIESMNISALQVTTLESGESIKQSHVVIYMKSLSARSEEQ</sequence>
<keyword evidence="1" id="KW-0472">Membrane</keyword>
<reference evidence="2 3" key="1">
    <citation type="submission" date="2016-12" db="EMBL/GenBank/DDBJ databases">
        <authorList>
            <person name="Song W.-J."/>
            <person name="Kurnit D.M."/>
        </authorList>
    </citation>
    <scope>NUCLEOTIDE SEQUENCE [LARGE SCALE GENOMIC DNA]</scope>
    <source>
        <strain evidence="2 3">DSM 14810</strain>
    </source>
</reference>
<dbReference type="RefSeq" id="WP_072701875.1">
    <property type="nucleotide sequence ID" value="NZ_FRDH01000004.1"/>
</dbReference>
<dbReference type="AlphaFoldDB" id="A0A1M7S7Q0"/>
<accession>A0A1M7S7Q0</accession>
<evidence type="ECO:0000256" key="1">
    <source>
        <dbReference type="SAM" id="Phobius"/>
    </source>
</evidence>
<evidence type="ECO:0000313" key="3">
    <source>
        <dbReference type="Proteomes" id="UP000184097"/>
    </source>
</evidence>
<keyword evidence="1" id="KW-0812">Transmembrane</keyword>
<organism evidence="2 3">
    <name type="scientific">Butyrivibrio hungatei DSM 14810</name>
    <dbReference type="NCBI Taxonomy" id="1121132"/>
    <lineage>
        <taxon>Bacteria</taxon>
        <taxon>Bacillati</taxon>
        <taxon>Bacillota</taxon>
        <taxon>Clostridia</taxon>
        <taxon>Lachnospirales</taxon>
        <taxon>Lachnospiraceae</taxon>
        <taxon>Butyrivibrio</taxon>
    </lineage>
</organism>
<name>A0A1M7S7Q0_9FIRM</name>
<dbReference type="EMBL" id="FRDH01000004">
    <property type="protein sequence ID" value="SHN54428.1"/>
    <property type="molecule type" value="Genomic_DNA"/>
</dbReference>
<dbReference type="Proteomes" id="UP000184097">
    <property type="component" value="Unassembled WGS sequence"/>
</dbReference>
<feature type="transmembrane region" description="Helical" evidence="1">
    <location>
        <begin position="33"/>
        <end position="54"/>
    </location>
</feature>
<keyword evidence="1" id="KW-1133">Transmembrane helix</keyword>
<protein>
    <submittedName>
        <fullName evidence="2">Uncharacterized protein</fullName>
    </submittedName>
</protein>
<evidence type="ECO:0000313" key="2">
    <source>
        <dbReference type="EMBL" id="SHN54428.1"/>
    </source>
</evidence>